<dbReference type="GO" id="GO:0004370">
    <property type="term" value="F:glycerol kinase activity"/>
    <property type="evidence" value="ECO:0007669"/>
    <property type="project" value="UniProtKB-EC"/>
</dbReference>
<sequence>MARAVDRSRSHSPVNIISIDIGTTTIVGHHFDSSGISLYHTSRKVELLYPQPGGVELDPDVLWEQFVDVITEVMEASNLQAEDVTALGISTMRGTFITWDRKTGKPYHNFISWQDMRAGHCVESWNKSLTLKSLNAGSKFLHMISRQKKYLAGSVISFSTQHTSIRLRWLFKTHPDLAKKADLGNLAFGTIDSWLIWKLTKGQLHVTDYSNASGTGMFDPFIMEWSSIMTSLLSVPLSIFPKVVDTSGLICESHEAIFGAPIPVRALVADQQAAVFGQCCFDAGDVNCTMGTGSFIDINTGPYPHASVAGLYPIVGWKIGGETVYLAEGNAAGCGTAMEWAHNMGFYDDVSQTSDMAFSVETSGGVYFVPAFNGLQAPINDNKACVSLMGIKSTTNKTHIMRAILESIAFRFTQLYETVVEETHIPLMSSVKVDGGISNNDFVLELMSSLTCQTIDRPSQTDMSALGAAFLAGLAAGVWKSRDELKAIRCSQALFQPKASIRDKFLKNFDEWKEALHRSKNWYKWE</sequence>
<evidence type="ECO:0000256" key="7">
    <source>
        <dbReference type="ARBA" id="ARBA00022741"/>
    </source>
</evidence>
<feature type="domain" description="Carbohydrate kinase FGGY N-terminal" evidence="14">
    <location>
        <begin position="16"/>
        <end position="277"/>
    </location>
</feature>
<evidence type="ECO:0000256" key="2">
    <source>
        <dbReference type="ARBA" id="ARBA00005190"/>
    </source>
</evidence>
<dbReference type="InterPro" id="IPR018484">
    <property type="entry name" value="FGGY_N"/>
</dbReference>
<protein>
    <recommendedName>
        <fullName evidence="13">Glycerol kinase 5</fullName>
        <ecNumber evidence="4">2.7.1.30</ecNumber>
    </recommendedName>
    <alternativeName>
        <fullName evidence="11">ATP:glycerol 3-phosphotransferase 5</fullName>
    </alternativeName>
</protein>
<dbReference type="InterPro" id="IPR000577">
    <property type="entry name" value="Carb_kinase_FGGY"/>
</dbReference>
<dbReference type="GO" id="GO:0005739">
    <property type="term" value="C:mitochondrion"/>
    <property type="evidence" value="ECO:0007669"/>
    <property type="project" value="TreeGrafter"/>
</dbReference>
<evidence type="ECO:0000256" key="10">
    <source>
        <dbReference type="ARBA" id="ARBA00022840"/>
    </source>
</evidence>
<dbReference type="GO" id="GO:0006641">
    <property type="term" value="P:triglyceride metabolic process"/>
    <property type="evidence" value="ECO:0007669"/>
    <property type="project" value="TreeGrafter"/>
</dbReference>
<dbReference type="PANTHER" id="PTHR10196:SF68">
    <property type="entry name" value="GLYCEROL KINASE 5-RELATED"/>
    <property type="match status" value="1"/>
</dbReference>
<dbReference type="Proteomes" id="UP001159428">
    <property type="component" value="Unassembled WGS sequence"/>
</dbReference>
<dbReference type="EMBL" id="CALNXJ010000065">
    <property type="protein sequence ID" value="CAH3157808.1"/>
    <property type="molecule type" value="Genomic_DNA"/>
</dbReference>
<reference evidence="16 17" key="1">
    <citation type="submission" date="2022-05" db="EMBL/GenBank/DDBJ databases">
        <authorList>
            <consortium name="Genoscope - CEA"/>
            <person name="William W."/>
        </authorList>
    </citation>
    <scope>NUCLEOTIDE SEQUENCE [LARGE SCALE GENOMIC DNA]</scope>
</reference>
<proteinExistence type="inferred from homology"/>
<gene>
    <name evidence="16" type="ORF">PMEA_00030186</name>
</gene>
<dbReference type="InterPro" id="IPR037444">
    <property type="entry name" value="GK5"/>
</dbReference>
<evidence type="ECO:0000256" key="1">
    <source>
        <dbReference type="ARBA" id="ARBA00004496"/>
    </source>
</evidence>
<keyword evidence="7" id="KW-0547">Nucleotide-binding</keyword>
<dbReference type="FunFam" id="3.30.420.40:FF:000102">
    <property type="entry name" value="Putative glycerol kinase 5"/>
    <property type="match status" value="1"/>
</dbReference>
<dbReference type="GO" id="GO:0046167">
    <property type="term" value="P:glycerol-3-phosphate biosynthetic process"/>
    <property type="evidence" value="ECO:0007669"/>
    <property type="project" value="TreeGrafter"/>
</dbReference>
<dbReference type="Gene3D" id="3.30.420.40">
    <property type="match status" value="2"/>
</dbReference>
<evidence type="ECO:0000259" key="14">
    <source>
        <dbReference type="Pfam" id="PF00370"/>
    </source>
</evidence>
<organism evidence="16 17">
    <name type="scientific">Pocillopora meandrina</name>
    <dbReference type="NCBI Taxonomy" id="46732"/>
    <lineage>
        <taxon>Eukaryota</taxon>
        <taxon>Metazoa</taxon>
        <taxon>Cnidaria</taxon>
        <taxon>Anthozoa</taxon>
        <taxon>Hexacorallia</taxon>
        <taxon>Scleractinia</taxon>
        <taxon>Astrocoeniina</taxon>
        <taxon>Pocilloporidae</taxon>
        <taxon>Pocillopora</taxon>
    </lineage>
</organism>
<dbReference type="PIRSF" id="PIRSF000538">
    <property type="entry name" value="GlpK"/>
    <property type="match status" value="1"/>
</dbReference>
<evidence type="ECO:0000256" key="5">
    <source>
        <dbReference type="ARBA" id="ARBA00022490"/>
    </source>
</evidence>
<feature type="domain" description="Carbohydrate kinase FGGY C-terminal" evidence="15">
    <location>
        <begin position="287"/>
        <end position="476"/>
    </location>
</feature>
<dbReference type="PANTHER" id="PTHR10196">
    <property type="entry name" value="SUGAR KINASE"/>
    <property type="match status" value="1"/>
</dbReference>
<dbReference type="EC" id="2.7.1.30" evidence="4"/>
<dbReference type="GO" id="GO:0005524">
    <property type="term" value="F:ATP binding"/>
    <property type="evidence" value="ECO:0007669"/>
    <property type="project" value="UniProtKB-KW"/>
</dbReference>
<name>A0AAU9XWF6_9CNID</name>
<comment type="subcellular location">
    <subcellularLocation>
        <location evidence="1">Cytoplasm</location>
    </subcellularLocation>
</comment>
<keyword evidence="10" id="KW-0067">ATP-binding</keyword>
<dbReference type="FunFam" id="3.30.420.40:FF:000104">
    <property type="entry name" value="putative glycerol kinase 5"/>
    <property type="match status" value="1"/>
</dbReference>
<dbReference type="InterPro" id="IPR043129">
    <property type="entry name" value="ATPase_NBD"/>
</dbReference>
<evidence type="ECO:0000256" key="3">
    <source>
        <dbReference type="ARBA" id="ARBA00009156"/>
    </source>
</evidence>
<dbReference type="Pfam" id="PF02782">
    <property type="entry name" value="FGGY_C"/>
    <property type="match status" value="1"/>
</dbReference>
<evidence type="ECO:0000256" key="13">
    <source>
        <dbReference type="ARBA" id="ARBA00047192"/>
    </source>
</evidence>
<evidence type="ECO:0000256" key="9">
    <source>
        <dbReference type="ARBA" id="ARBA00022798"/>
    </source>
</evidence>
<evidence type="ECO:0000256" key="11">
    <source>
        <dbReference type="ARBA" id="ARBA00033026"/>
    </source>
</evidence>
<evidence type="ECO:0000313" key="16">
    <source>
        <dbReference type="EMBL" id="CAH3157808.1"/>
    </source>
</evidence>
<dbReference type="GO" id="GO:0006071">
    <property type="term" value="P:glycerol metabolic process"/>
    <property type="evidence" value="ECO:0007669"/>
    <property type="project" value="UniProtKB-KW"/>
</dbReference>
<keyword evidence="5" id="KW-0963">Cytoplasm</keyword>
<dbReference type="SUPFAM" id="SSF53067">
    <property type="entry name" value="Actin-like ATPase domain"/>
    <property type="match status" value="2"/>
</dbReference>
<comment type="pathway">
    <text evidence="2">Polyol metabolism; glycerol degradation via glycerol kinase pathway; sn-glycerol 3-phosphate from glycerol: step 1/1.</text>
</comment>
<keyword evidence="9" id="KW-0319">Glycerol metabolism</keyword>
<keyword evidence="17" id="KW-1185">Reference proteome</keyword>
<evidence type="ECO:0000256" key="8">
    <source>
        <dbReference type="ARBA" id="ARBA00022777"/>
    </source>
</evidence>
<evidence type="ECO:0000313" key="17">
    <source>
        <dbReference type="Proteomes" id="UP001159428"/>
    </source>
</evidence>
<keyword evidence="8" id="KW-0418">Kinase</keyword>
<comment type="function">
    <text evidence="12">Skin-specific kinase that plays a key role in glycerol metabolism, catalyzing its phosphorylation to produce sn-glycerol 3-phosphate. Involved in skin-specific regulation of sterol regulatory element-binding protein (SREBP) processing and lipid biosynthesis.</text>
</comment>
<evidence type="ECO:0000256" key="6">
    <source>
        <dbReference type="ARBA" id="ARBA00022679"/>
    </source>
</evidence>
<accession>A0AAU9XWF6</accession>
<dbReference type="Pfam" id="PF00370">
    <property type="entry name" value="FGGY_N"/>
    <property type="match status" value="1"/>
</dbReference>
<evidence type="ECO:0000259" key="15">
    <source>
        <dbReference type="Pfam" id="PF02782"/>
    </source>
</evidence>
<evidence type="ECO:0000256" key="4">
    <source>
        <dbReference type="ARBA" id="ARBA00012099"/>
    </source>
</evidence>
<comment type="similarity">
    <text evidence="3">Belongs to the FGGY kinase family.</text>
</comment>
<dbReference type="CDD" id="cd07793">
    <property type="entry name" value="ASKHA_NBD_FGGY_GK5-like"/>
    <property type="match status" value="1"/>
</dbReference>
<dbReference type="AlphaFoldDB" id="A0AAU9XWF6"/>
<dbReference type="InterPro" id="IPR018485">
    <property type="entry name" value="FGGY_C"/>
</dbReference>
<keyword evidence="6" id="KW-0808">Transferase</keyword>
<evidence type="ECO:0000256" key="12">
    <source>
        <dbReference type="ARBA" id="ARBA00045165"/>
    </source>
</evidence>
<comment type="caution">
    <text evidence="16">The sequence shown here is derived from an EMBL/GenBank/DDBJ whole genome shotgun (WGS) entry which is preliminary data.</text>
</comment>